<dbReference type="Gene3D" id="3.40.50.410">
    <property type="entry name" value="von Willebrand factor, type A domain"/>
    <property type="match status" value="1"/>
</dbReference>
<evidence type="ECO:0000256" key="10">
    <source>
        <dbReference type="ARBA" id="ARBA00022853"/>
    </source>
</evidence>
<evidence type="ECO:0000313" key="17">
    <source>
        <dbReference type="Proteomes" id="UP001187471"/>
    </source>
</evidence>
<protein>
    <recommendedName>
        <fullName evidence="4">BRISC and BRCA1-A complex member 1</fullName>
    </recommendedName>
    <alternativeName>
        <fullName evidence="14">Mediator of RAP80 interactions and targeting subunit of 40 kDa</fullName>
    </alternativeName>
    <alternativeName>
        <fullName evidence="15">New component of the BRCA1-A complex</fullName>
    </alternativeName>
</protein>
<dbReference type="InterPro" id="IPR026126">
    <property type="entry name" value="BABAM1"/>
</dbReference>
<comment type="caution">
    <text evidence="16">The sequence shown here is derived from an EMBL/GenBank/DDBJ whole genome shotgun (WGS) entry which is preliminary data.</text>
</comment>
<dbReference type="GO" id="GO:0051301">
    <property type="term" value="P:cell division"/>
    <property type="evidence" value="ECO:0007669"/>
    <property type="project" value="UniProtKB-KW"/>
</dbReference>
<dbReference type="PANTHER" id="PTHR15660:SF1">
    <property type="entry name" value="BRISC AND BRCA1-A COMPLEX MEMBER 1"/>
    <property type="match status" value="1"/>
</dbReference>
<dbReference type="EMBL" id="JAVXUO010001359">
    <property type="protein sequence ID" value="KAK2983098.1"/>
    <property type="molecule type" value="Genomic_DNA"/>
</dbReference>
<evidence type="ECO:0000256" key="7">
    <source>
        <dbReference type="ARBA" id="ARBA00022763"/>
    </source>
</evidence>
<evidence type="ECO:0000256" key="3">
    <source>
        <dbReference type="ARBA" id="ARBA00010809"/>
    </source>
</evidence>
<organism evidence="16 17">
    <name type="scientific">Escallonia rubra</name>
    <dbReference type="NCBI Taxonomy" id="112253"/>
    <lineage>
        <taxon>Eukaryota</taxon>
        <taxon>Viridiplantae</taxon>
        <taxon>Streptophyta</taxon>
        <taxon>Embryophyta</taxon>
        <taxon>Tracheophyta</taxon>
        <taxon>Spermatophyta</taxon>
        <taxon>Magnoliopsida</taxon>
        <taxon>eudicotyledons</taxon>
        <taxon>Gunneridae</taxon>
        <taxon>Pentapetalae</taxon>
        <taxon>asterids</taxon>
        <taxon>campanulids</taxon>
        <taxon>Escalloniales</taxon>
        <taxon>Escalloniaceae</taxon>
        <taxon>Escallonia</taxon>
    </lineage>
</organism>
<evidence type="ECO:0000256" key="11">
    <source>
        <dbReference type="ARBA" id="ARBA00023204"/>
    </source>
</evidence>
<dbReference type="Proteomes" id="UP001187471">
    <property type="component" value="Unassembled WGS sequence"/>
</dbReference>
<reference evidence="16" key="1">
    <citation type="submission" date="2022-12" db="EMBL/GenBank/DDBJ databases">
        <title>Draft genome assemblies for two species of Escallonia (Escalloniales).</title>
        <authorList>
            <person name="Chanderbali A."/>
            <person name="Dervinis C."/>
            <person name="Anghel I."/>
            <person name="Soltis D."/>
            <person name="Soltis P."/>
            <person name="Zapata F."/>
        </authorList>
    </citation>
    <scope>NUCLEOTIDE SEQUENCE</scope>
    <source>
        <strain evidence="16">UCBG92.1500</strain>
        <tissue evidence="16">Leaf</tissue>
    </source>
</reference>
<keyword evidence="12" id="KW-0539">Nucleus</keyword>
<evidence type="ECO:0000256" key="8">
    <source>
        <dbReference type="ARBA" id="ARBA00022776"/>
    </source>
</evidence>
<evidence type="ECO:0000256" key="1">
    <source>
        <dbReference type="ARBA" id="ARBA00004123"/>
    </source>
</evidence>
<evidence type="ECO:0000256" key="9">
    <source>
        <dbReference type="ARBA" id="ARBA00022786"/>
    </source>
</evidence>
<sequence>MEGRQAQSSTVTPPGRYTLPPTRYFSEDILFCIDVDPESLVEMKVTGPTGRPFTRLDSIKQAIHLFINAKLAINTDHRFAFAALGKSAYWLRKEFSSDVDFATAAFRGITVDSSSGNADLTQLFRVAAHEAKKSRAQNRLLRVVSSWIHFHVTFSYIIGDLPIMELSIGP</sequence>
<keyword evidence="17" id="KW-1185">Reference proteome</keyword>
<evidence type="ECO:0000256" key="13">
    <source>
        <dbReference type="ARBA" id="ARBA00023306"/>
    </source>
</evidence>
<keyword evidence="9" id="KW-0833">Ubl conjugation pathway</keyword>
<dbReference type="GO" id="GO:0006281">
    <property type="term" value="P:DNA repair"/>
    <property type="evidence" value="ECO:0007669"/>
    <property type="project" value="UniProtKB-KW"/>
</dbReference>
<comment type="subcellular location">
    <subcellularLocation>
        <location evidence="2">Cytoplasm</location>
    </subcellularLocation>
    <subcellularLocation>
        <location evidence="1">Nucleus</location>
    </subcellularLocation>
</comment>
<keyword evidence="13" id="KW-0131">Cell cycle</keyword>
<keyword evidence="6" id="KW-0132">Cell division</keyword>
<gene>
    <name evidence="16" type="ORF">RJ640_009837</name>
</gene>
<keyword evidence="8" id="KW-0498">Mitosis</keyword>
<dbReference type="InterPro" id="IPR036465">
    <property type="entry name" value="vWFA_dom_sf"/>
</dbReference>
<keyword evidence="5" id="KW-0963">Cytoplasm</keyword>
<name>A0AA88UIB5_9ASTE</name>
<evidence type="ECO:0000313" key="16">
    <source>
        <dbReference type="EMBL" id="KAK2983098.1"/>
    </source>
</evidence>
<keyword evidence="7" id="KW-0227">DNA damage</keyword>
<evidence type="ECO:0000256" key="15">
    <source>
        <dbReference type="ARBA" id="ARBA00031038"/>
    </source>
</evidence>
<proteinExistence type="inferred from homology"/>
<keyword evidence="10" id="KW-0156">Chromatin regulator</keyword>
<evidence type="ECO:0000256" key="6">
    <source>
        <dbReference type="ARBA" id="ARBA00022618"/>
    </source>
</evidence>
<dbReference type="AlphaFoldDB" id="A0AA88UIB5"/>
<accession>A0AA88UIB5</accession>
<comment type="similarity">
    <text evidence="3">Belongs to the BABAM1 family.</text>
</comment>
<dbReference type="GO" id="GO:0006325">
    <property type="term" value="P:chromatin organization"/>
    <property type="evidence" value="ECO:0007669"/>
    <property type="project" value="UniProtKB-KW"/>
</dbReference>
<evidence type="ECO:0000256" key="5">
    <source>
        <dbReference type="ARBA" id="ARBA00022490"/>
    </source>
</evidence>
<dbReference type="GO" id="GO:0045739">
    <property type="term" value="P:positive regulation of DNA repair"/>
    <property type="evidence" value="ECO:0007669"/>
    <property type="project" value="InterPro"/>
</dbReference>
<dbReference type="PANTHER" id="PTHR15660">
    <property type="entry name" value="BRISC AND BRCA1-A COMPLEX MEMBER 1"/>
    <property type="match status" value="1"/>
</dbReference>
<dbReference type="GO" id="GO:0070552">
    <property type="term" value="C:BRISC complex"/>
    <property type="evidence" value="ECO:0007669"/>
    <property type="project" value="InterPro"/>
</dbReference>
<evidence type="ECO:0000256" key="14">
    <source>
        <dbReference type="ARBA" id="ARBA00030984"/>
    </source>
</evidence>
<evidence type="ECO:0000256" key="2">
    <source>
        <dbReference type="ARBA" id="ARBA00004496"/>
    </source>
</evidence>
<keyword evidence="11" id="KW-0234">DNA repair</keyword>
<evidence type="ECO:0000256" key="4">
    <source>
        <dbReference type="ARBA" id="ARBA00019437"/>
    </source>
</evidence>
<dbReference type="GO" id="GO:0005737">
    <property type="term" value="C:cytoplasm"/>
    <property type="evidence" value="ECO:0007669"/>
    <property type="project" value="UniProtKB-SubCell"/>
</dbReference>
<evidence type="ECO:0000256" key="12">
    <source>
        <dbReference type="ARBA" id="ARBA00023242"/>
    </source>
</evidence>